<feature type="signal peptide" evidence="1">
    <location>
        <begin position="1"/>
        <end position="20"/>
    </location>
</feature>
<dbReference type="AlphaFoldDB" id="A0A4U3LA14"/>
<keyword evidence="1" id="KW-0732">Signal</keyword>
<dbReference type="Proteomes" id="UP000305848">
    <property type="component" value="Unassembled WGS sequence"/>
</dbReference>
<protein>
    <recommendedName>
        <fullName evidence="4">Sensor of ECF-type sigma factor</fullName>
    </recommendedName>
</protein>
<sequence length="125" mass="14652">MRKILLILFLCISTAYFCNAQKGKDDINTVKIAYITNQLNLTPAEAQKFWPIYNRYFSEVKKAQQQSPNDIVAFQEKLVNIRKKYKPEFKDVLGSDERVNKAYTAEAKFIALLKNELKNRRKDDQ</sequence>
<reference evidence="2 3" key="1">
    <citation type="submission" date="2019-05" db="EMBL/GenBank/DDBJ databases">
        <title>Panacibacter sp. strain 17mud1-8 Genome sequencing and assembly.</title>
        <authorList>
            <person name="Chhetri G."/>
        </authorList>
    </citation>
    <scope>NUCLEOTIDE SEQUENCE [LARGE SCALE GENOMIC DNA]</scope>
    <source>
        <strain evidence="2 3">17mud1-8</strain>
    </source>
</reference>
<proteinExistence type="predicted"/>
<keyword evidence="3" id="KW-1185">Reference proteome</keyword>
<name>A0A4U3LA14_9BACT</name>
<feature type="chain" id="PRO_5020287369" description="Sensor of ECF-type sigma factor" evidence="1">
    <location>
        <begin position="21"/>
        <end position="125"/>
    </location>
</feature>
<organism evidence="2 3">
    <name type="scientific">Ilyomonas limi</name>
    <dbReference type="NCBI Taxonomy" id="2575867"/>
    <lineage>
        <taxon>Bacteria</taxon>
        <taxon>Pseudomonadati</taxon>
        <taxon>Bacteroidota</taxon>
        <taxon>Chitinophagia</taxon>
        <taxon>Chitinophagales</taxon>
        <taxon>Chitinophagaceae</taxon>
        <taxon>Ilyomonas</taxon>
    </lineage>
</organism>
<evidence type="ECO:0008006" key="4">
    <source>
        <dbReference type="Google" id="ProtNLM"/>
    </source>
</evidence>
<evidence type="ECO:0000313" key="3">
    <source>
        <dbReference type="Proteomes" id="UP000305848"/>
    </source>
</evidence>
<evidence type="ECO:0000313" key="2">
    <source>
        <dbReference type="EMBL" id="TKK70846.1"/>
    </source>
</evidence>
<comment type="caution">
    <text evidence="2">The sequence shown here is derived from an EMBL/GenBank/DDBJ whole genome shotgun (WGS) entry which is preliminary data.</text>
</comment>
<dbReference type="EMBL" id="SZQL01000002">
    <property type="protein sequence ID" value="TKK70846.1"/>
    <property type="molecule type" value="Genomic_DNA"/>
</dbReference>
<evidence type="ECO:0000256" key="1">
    <source>
        <dbReference type="SAM" id="SignalP"/>
    </source>
</evidence>
<dbReference type="RefSeq" id="WP_137260445.1">
    <property type="nucleotide sequence ID" value="NZ_SZQL01000002.1"/>
</dbReference>
<dbReference type="OrthoDB" id="675330at2"/>
<accession>A0A4U3LA14</accession>
<gene>
    <name evidence="2" type="ORF">FC093_03890</name>
</gene>